<protein>
    <submittedName>
        <fullName evidence="2">Phage capsid protein</fullName>
    </submittedName>
</protein>
<dbReference type="InterPro" id="IPR009319">
    <property type="entry name" value="Phage_A118_VSP1"/>
</dbReference>
<gene>
    <name evidence="2" type="ORF">QCN29_02225</name>
</gene>
<evidence type="ECO:0000313" key="3">
    <source>
        <dbReference type="Proteomes" id="UP001223144"/>
    </source>
</evidence>
<dbReference type="Proteomes" id="UP001223144">
    <property type="component" value="Unassembled WGS sequence"/>
</dbReference>
<feature type="region of interest" description="Disordered" evidence="1">
    <location>
        <begin position="600"/>
        <end position="632"/>
    </location>
</feature>
<sequence length="754" mass="82631">MAEDLSATVRDLYADAEQRLLGIVARQLADGYDAPGWAVAKLRDIQPLRRAAQGVVDALGTSLDLEVFSAVTEAYELGARAGLAELGALSDDDARRLADATPNTRTVDRLAAETVELVTETHRGILRGVEDGYRQIISEVSATPILGIDTRRQATQRALERFADRGLRTFVDKGGRAWQMTSYAEMAVRTAVGRAAVEAHGDKLRAAGVGLVIVSNAPHECPLCAPFEGEVLSLDGPGGARTIEAEHAIEDGRTMRVHVAGSLDEARRQGLQHPNCRHSTSAYLPGVTRAPVEHSEDPNGYEASQRQRAIERAIRKWKNRAAVATTPEAKRAAEARVRQWQGRMREHLAAHPELIRRREREQLGAGNLPPAGGTASRPGTQSGPGSDTFEAARVRAGDERTLPELTDEQLDAAIRPGVLDERNLGRIGAEADRRDEQALLDRIRPGGRMVDSLAEFSDDELARVALLLDDDGLLRVMAEADRRDIDAAMPGVRGDLVGMSEQALATRARHVPEDRPAIGAEIHRRRLLDALFPGGRLAGDLAELGDELLVWGIRYARPEDAERIAAEIDRRHPPAAPPPAAGATVADTLAAREALDDAMHPIRLDDPPPADPDEWGPHGADIERGPDGTEHMSATERWAYERELEARAARDAYSRDEIREMYEEHIYVQWLAAEDYSNGYLLNRKARAAGVDPRTLFKGPAHVAYARASEELIRFWEEVSPRVTLAEFTEQVTGVRTGAGETARNARENQRRKF</sequence>
<dbReference type="RefSeq" id="WP_279925824.1">
    <property type="nucleotide sequence ID" value="NZ_JARWBG010000002.1"/>
</dbReference>
<feature type="compositionally biased region" description="Basic and acidic residues" evidence="1">
    <location>
        <begin position="620"/>
        <end position="632"/>
    </location>
</feature>
<reference evidence="2 3" key="1">
    <citation type="submission" date="2023-04" db="EMBL/GenBank/DDBJ databases">
        <title>Streptomyces chengmaiensis sp. nov. isolated from the stem of mangrove plant in Hainan.</title>
        <authorList>
            <person name="Huang X."/>
            <person name="Zhou S."/>
            <person name="Chu X."/>
            <person name="Xie Y."/>
            <person name="Lin Y."/>
        </authorList>
    </citation>
    <scope>NUCLEOTIDE SEQUENCE [LARGE SCALE GENOMIC DNA]</scope>
    <source>
        <strain evidence="2 3">HNM0663</strain>
    </source>
</reference>
<feature type="region of interest" description="Disordered" evidence="1">
    <location>
        <begin position="364"/>
        <end position="388"/>
    </location>
</feature>
<dbReference type="Pfam" id="PF06152">
    <property type="entry name" value="Phage_min_cap2"/>
    <property type="match status" value="1"/>
</dbReference>
<organism evidence="2 3">
    <name type="scientific">Streptomyces chengmaiensis</name>
    <dbReference type="NCBI Taxonomy" id="3040919"/>
    <lineage>
        <taxon>Bacteria</taxon>
        <taxon>Bacillati</taxon>
        <taxon>Actinomycetota</taxon>
        <taxon>Actinomycetes</taxon>
        <taxon>Kitasatosporales</taxon>
        <taxon>Streptomycetaceae</taxon>
        <taxon>Streptomyces</taxon>
    </lineage>
</organism>
<evidence type="ECO:0000313" key="2">
    <source>
        <dbReference type="EMBL" id="MDH2387622.1"/>
    </source>
</evidence>
<proteinExistence type="predicted"/>
<name>A0ABT6HFS1_9ACTN</name>
<accession>A0ABT6HFS1</accession>
<keyword evidence="3" id="KW-1185">Reference proteome</keyword>
<comment type="caution">
    <text evidence="2">The sequence shown here is derived from an EMBL/GenBank/DDBJ whole genome shotgun (WGS) entry which is preliminary data.</text>
</comment>
<evidence type="ECO:0000256" key="1">
    <source>
        <dbReference type="SAM" id="MobiDB-lite"/>
    </source>
</evidence>
<dbReference type="EMBL" id="JARWBG010000002">
    <property type="protein sequence ID" value="MDH2387622.1"/>
    <property type="molecule type" value="Genomic_DNA"/>
</dbReference>